<dbReference type="InterPro" id="IPR036259">
    <property type="entry name" value="MFS_trans_sf"/>
</dbReference>
<dbReference type="PANTHER" id="PTHR21576:SF160">
    <property type="entry name" value="NODULIN-LIKE DOMAIN-CONTAINING PROTEIN"/>
    <property type="match status" value="1"/>
</dbReference>
<dbReference type="GO" id="GO:0000329">
    <property type="term" value="C:fungal-type vacuole membrane"/>
    <property type="evidence" value="ECO:0007669"/>
    <property type="project" value="TreeGrafter"/>
</dbReference>
<keyword evidence="3 5" id="KW-1133">Transmembrane helix</keyword>
<feature type="transmembrane region" description="Helical" evidence="5">
    <location>
        <begin position="154"/>
        <end position="177"/>
    </location>
</feature>
<feature type="transmembrane region" description="Helical" evidence="5">
    <location>
        <begin position="81"/>
        <end position="97"/>
    </location>
</feature>
<feature type="transmembrane region" description="Helical" evidence="5">
    <location>
        <begin position="506"/>
        <end position="525"/>
    </location>
</feature>
<gene>
    <name evidence="6" type="ORF">CYLTODRAFT_421453</name>
</gene>
<dbReference type="STRING" id="1314674.A0A0D7BDI6"/>
<feature type="transmembrane region" description="Helical" evidence="5">
    <location>
        <begin position="316"/>
        <end position="334"/>
    </location>
</feature>
<reference evidence="6 7" key="1">
    <citation type="journal article" date="2015" name="Fungal Genet. Biol.">
        <title>Evolution of novel wood decay mechanisms in Agaricales revealed by the genome sequences of Fistulina hepatica and Cylindrobasidium torrendii.</title>
        <authorList>
            <person name="Floudas D."/>
            <person name="Held B.W."/>
            <person name="Riley R."/>
            <person name="Nagy L.G."/>
            <person name="Koehler G."/>
            <person name="Ransdell A.S."/>
            <person name="Younus H."/>
            <person name="Chow J."/>
            <person name="Chiniquy J."/>
            <person name="Lipzen A."/>
            <person name="Tritt A."/>
            <person name="Sun H."/>
            <person name="Haridas S."/>
            <person name="LaButti K."/>
            <person name="Ohm R.A."/>
            <person name="Kues U."/>
            <person name="Blanchette R.A."/>
            <person name="Grigoriev I.V."/>
            <person name="Minto R.E."/>
            <person name="Hibbett D.S."/>
        </authorList>
    </citation>
    <scope>NUCLEOTIDE SEQUENCE [LARGE SCALE GENOMIC DNA]</scope>
    <source>
        <strain evidence="6 7">FP15055 ss-10</strain>
    </source>
</reference>
<sequence>MTGQTLPGQFSLPRMVTFIASLAVALGAGTNYVYSAYAPQLGERLNINHTNLNLIGLAGNLGVYSTGPIWGKVVDSKGPKIPLALAFILLFSGYSGIRHIYDQGLLAEQSTISSLTFWSMLVCAFMTGAGGNGGNSACVNAIARTFSEKLRASATGIVLSGYGLSAFLFSTVAHFVFPGDTSSFLLVLSMGTALPMIAGFFLVRTIPLAHVDHVPPPTIRQGSRTPLLREDPDEFSPRIHERHPSTPIIDYNPVASVGLELSPTRSMSPTIQTTHKRHRSESAGARSFGQASTKAIVSQPPPNNIYGVALWCNTDFWLFIAILSFLSGTGLMYINNVGSMAQALYAFSATEYSPKEAAEWQAAQVSTVSVCNCLGRIFIGIFSDFCKHHFRIPRSYMLVFVSALVLLSQGIAASVDDIQHLWTASVSLGLAYGCIFGFFPALCIEYFGMPHFSENWGFIALAPLAGGNLFSLAFGHNLDAHEPKDTSLTIFARQCLEGKSCYLDSLYMTMGGCCVALLLSVYASWRDSKRHHAELWEVEEESDEE</sequence>
<keyword evidence="2 5" id="KW-0812">Transmembrane</keyword>
<feature type="transmembrane region" description="Helical" evidence="5">
    <location>
        <begin position="12"/>
        <end position="34"/>
    </location>
</feature>
<dbReference type="InterPro" id="IPR011701">
    <property type="entry name" value="MFS"/>
</dbReference>
<evidence type="ECO:0000256" key="2">
    <source>
        <dbReference type="ARBA" id="ARBA00022692"/>
    </source>
</evidence>
<name>A0A0D7BDI6_9AGAR</name>
<evidence type="ECO:0000256" key="4">
    <source>
        <dbReference type="ARBA" id="ARBA00023136"/>
    </source>
</evidence>
<evidence type="ECO:0000256" key="5">
    <source>
        <dbReference type="SAM" id="Phobius"/>
    </source>
</evidence>
<keyword evidence="7" id="KW-1185">Reference proteome</keyword>
<feature type="transmembrane region" description="Helical" evidence="5">
    <location>
        <begin position="421"/>
        <end position="444"/>
    </location>
</feature>
<accession>A0A0D7BDI6</accession>
<dbReference type="AlphaFoldDB" id="A0A0D7BDI6"/>
<evidence type="ECO:0000256" key="3">
    <source>
        <dbReference type="ARBA" id="ARBA00022989"/>
    </source>
</evidence>
<feature type="transmembrane region" description="Helical" evidence="5">
    <location>
        <begin position="456"/>
        <end position="474"/>
    </location>
</feature>
<evidence type="ECO:0000313" key="6">
    <source>
        <dbReference type="EMBL" id="KIY68607.1"/>
    </source>
</evidence>
<dbReference type="SUPFAM" id="SSF103473">
    <property type="entry name" value="MFS general substrate transporter"/>
    <property type="match status" value="1"/>
</dbReference>
<organism evidence="6 7">
    <name type="scientific">Cylindrobasidium torrendii FP15055 ss-10</name>
    <dbReference type="NCBI Taxonomy" id="1314674"/>
    <lineage>
        <taxon>Eukaryota</taxon>
        <taxon>Fungi</taxon>
        <taxon>Dikarya</taxon>
        <taxon>Basidiomycota</taxon>
        <taxon>Agaricomycotina</taxon>
        <taxon>Agaricomycetes</taxon>
        <taxon>Agaricomycetidae</taxon>
        <taxon>Agaricales</taxon>
        <taxon>Marasmiineae</taxon>
        <taxon>Physalacriaceae</taxon>
        <taxon>Cylindrobasidium</taxon>
    </lineage>
</organism>
<dbReference type="GO" id="GO:0022857">
    <property type="term" value="F:transmembrane transporter activity"/>
    <property type="evidence" value="ECO:0007669"/>
    <property type="project" value="InterPro"/>
</dbReference>
<keyword evidence="4 5" id="KW-0472">Membrane</keyword>
<feature type="transmembrane region" description="Helical" evidence="5">
    <location>
        <begin position="117"/>
        <end position="142"/>
    </location>
</feature>
<evidence type="ECO:0000256" key="1">
    <source>
        <dbReference type="ARBA" id="ARBA00004141"/>
    </source>
</evidence>
<dbReference type="PANTHER" id="PTHR21576">
    <property type="entry name" value="UNCHARACTERIZED NODULIN-LIKE PROTEIN"/>
    <property type="match status" value="1"/>
</dbReference>
<dbReference type="EMBL" id="KN880499">
    <property type="protein sequence ID" value="KIY68607.1"/>
    <property type="molecule type" value="Genomic_DNA"/>
</dbReference>
<evidence type="ECO:0000313" key="7">
    <source>
        <dbReference type="Proteomes" id="UP000054007"/>
    </source>
</evidence>
<dbReference type="Gene3D" id="1.20.1250.20">
    <property type="entry name" value="MFS general substrate transporter like domains"/>
    <property type="match status" value="1"/>
</dbReference>
<comment type="subcellular location">
    <subcellularLocation>
        <location evidence="1">Membrane</location>
        <topology evidence="1">Multi-pass membrane protein</topology>
    </subcellularLocation>
</comment>
<dbReference type="Proteomes" id="UP000054007">
    <property type="component" value="Unassembled WGS sequence"/>
</dbReference>
<protein>
    <submittedName>
        <fullName evidence="6">MFS general substrate transporter</fullName>
    </submittedName>
</protein>
<feature type="transmembrane region" description="Helical" evidence="5">
    <location>
        <begin position="183"/>
        <end position="203"/>
    </location>
</feature>
<feature type="transmembrane region" description="Helical" evidence="5">
    <location>
        <begin position="362"/>
        <end position="383"/>
    </location>
</feature>
<feature type="transmembrane region" description="Helical" evidence="5">
    <location>
        <begin position="395"/>
        <end position="415"/>
    </location>
</feature>
<proteinExistence type="predicted"/>
<dbReference type="OrthoDB" id="410267at2759"/>
<dbReference type="Pfam" id="PF07690">
    <property type="entry name" value="MFS_1"/>
    <property type="match status" value="1"/>
</dbReference>